<evidence type="ECO:0000259" key="1">
    <source>
        <dbReference type="Pfam" id="PF01494"/>
    </source>
</evidence>
<dbReference type="Gene3D" id="3.50.50.60">
    <property type="entry name" value="FAD/NAD(P)-binding domain"/>
    <property type="match status" value="1"/>
</dbReference>
<dbReference type="Pfam" id="PF01494">
    <property type="entry name" value="FAD_binding_3"/>
    <property type="match status" value="1"/>
</dbReference>
<name>A0ABQ6A6G1_9PROT</name>
<evidence type="ECO:0000313" key="2">
    <source>
        <dbReference type="EMBL" id="GLR66127.1"/>
    </source>
</evidence>
<feature type="domain" description="FAD-binding" evidence="1">
    <location>
        <begin position="15"/>
        <end position="358"/>
    </location>
</feature>
<dbReference type="RefSeq" id="WP_284256740.1">
    <property type="nucleotide sequence ID" value="NZ_BSOS01000009.1"/>
</dbReference>
<dbReference type="InterPro" id="IPR036188">
    <property type="entry name" value="FAD/NAD-bd_sf"/>
</dbReference>
<dbReference type="EMBL" id="BSOS01000009">
    <property type="protein sequence ID" value="GLR66127.1"/>
    <property type="molecule type" value="Genomic_DNA"/>
</dbReference>
<dbReference type="PANTHER" id="PTHR43747:SF1">
    <property type="entry name" value="SLR1998 PROTEIN"/>
    <property type="match status" value="1"/>
</dbReference>
<organism evidence="2 3">
    <name type="scientific">Acidocella aquatica</name>
    <dbReference type="NCBI Taxonomy" id="1922313"/>
    <lineage>
        <taxon>Bacteria</taxon>
        <taxon>Pseudomonadati</taxon>
        <taxon>Pseudomonadota</taxon>
        <taxon>Alphaproteobacteria</taxon>
        <taxon>Acetobacterales</taxon>
        <taxon>Acidocellaceae</taxon>
        <taxon>Acidocella</taxon>
    </lineage>
</organism>
<dbReference type="PRINTS" id="PR00420">
    <property type="entry name" value="RNGMNOXGNASE"/>
</dbReference>
<gene>
    <name evidence="2" type="ORF">GCM10010909_08050</name>
</gene>
<reference evidence="3" key="1">
    <citation type="journal article" date="2019" name="Int. J. Syst. Evol. Microbiol.">
        <title>The Global Catalogue of Microorganisms (GCM) 10K type strain sequencing project: providing services to taxonomists for standard genome sequencing and annotation.</title>
        <authorList>
            <consortium name="The Broad Institute Genomics Platform"/>
            <consortium name="The Broad Institute Genome Sequencing Center for Infectious Disease"/>
            <person name="Wu L."/>
            <person name="Ma J."/>
        </authorList>
    </citation>
    <scope>NUCLEOTIDE SEQUENCE [LARGE SCALE GENOMIC DNA]</scope>
    <source>
        <strain evidence="3">NBRC 112502</strain>
    </source>
</reference>
<evidence type="ECO:0000313" key="3">
    <source>
        <dbReference type="Proteomes" id="UP001156641"/>
    </source>
</evidence>
<protein>
    <submittedName>
        <fullName evidence="2">Hydroxylase</fullName>
    </submittedName>
</protein>
<proteinExistence type="predicted"/>
<accession>A0ABQ6A6G1</accession>
<dbReference type="PANTHER" id="PTHR43747">
    <property type="entry name" value="FAD-BINDING PROTEIN"/>
    <property type="match status" value="1"/>
</dbReference>
<keyword evidence="3" id="KW-1185">Reference proteome</keyword>
<dbReference type="InterPro" id="IPR050816">
    <property type="entry name" value="Flavin-dep_Halogenase_NPB"/>
</dbReference>
<comment type="caution">
    <text evidence="2">The sequence shown here is derived from an EMBL/GenBank/DDBJ whole genome shotgun (WGS) entry which is preliminary data.</text>
</comment>
<dbReference type="Proteomes" id="UP001156641">
    <property type="component" value="Unassembled WGS sequence"/>
</dbReference>
<sequence>MPQLQQSELPAAQTDCDVFVVGGGPAGSTIAALLAERGHRVILGEKDRHPRFHIGESLLPHNLPLFDRLGVREKIETSSIQKHGIEFVSPYHGKSVRYDFANAWDKRFPYSFQVRRSAFDHILLKNAAAKGAEVIEGCRITSIEFPDGGHPLITGRGEDASTRQWTAAFVVDASGRDTLLAAQLEMKERNPRNNSAAIFGHFTGARRLPGKAEGNISIVWFDHGWFWFIPLSDGTTSIGAVCQAPFLKNRGADLKSFFMSVIASCPEIADRLKDAQLAGEVTATGNYSYGVKRTSGQNFILVGDACAFIDPVFSSGVYLAMTTAFWAADAVDACLRSPPRAARALRRYDAETRKVLAAFTWFIYRIREPAMRNLFMSPRNWFRMEEAVLSLLAGGIFDGWPIRARLYMFRTIYYITKFAHLRHRVFARRPAPAQAGSTVG</sequence>
<dbReference type="InterPro" id="IPR002938">
    <property type="entry name" value="FAD-bd"/>
</dbReference>
<dbReference type="SUPFAM" id="SSF51905">
    <property type="entry name" value="FAD/NAD(P)-binding domain"/>
    <property type="match status" value="1"/>
</dbReference>